<gene>
    <name evidence="4" type="ordered locus">Hipma_1585</name>
</gene>
<dbReference type="KEGG" id="hmr:Hipma_1585"/>
<dbReference type="Gene3D" id="3.40.50.2020">
    <property type="match status" value="1"/>
</dbReference>
<dbReference type="PANTHER" id="PTHR47505:SF1">
    <property type="entry name" value="DNA UTILIZATION PROTEIN YHGH"/>
    <property type="match status" value="1"/>
</dbReference>
<keyword evidence="4" id="KW-0328">Glycosyltransferase</keyword>
<evidence type="ECO:0000313" key="5">
    <source>
        <dbReference type="Proteomes" id="UP000008139"/>
    </source>
</evidence>
<evidence type="ECO:0000313" key="4">
    <source>
        <dbReference type="EMBL" id="AEA34540.1"/>
    </source>
</evidence>
<keyword evidence="4" id="KW-0808">Transferase</keyword>
<dbReference type="InterPro" id="IPR051910">
    <property type="entry name" value="ComF/GntX_DNA_util-trans"/>
</dbReference>
<accession>F2LU77</accession>
<sequence length="237" mass="26904">MHVGNLSKLASNFLQLVFAPRCLVCGAKTPDLICNKCIDSLNCSFNRCKICSRPLASSEAVCPVCLSEKRFFVKGFSLFNYKDEKVAKIIELIKFKGHYRLVDFLYYFKDNIIQSGIFENVDCLVAVPMHKKDIAERGFNQSVFIAKVLSNITQIKVDYSLIEKVKRTKHQVGLSAKERKSNLKGAFRLTKKSPYHKVVVVDDVFTTGSTINEIAKLFLSHRIKSNFFCVSSTPHLY</sequence>
<feature type="domain" description="Phosphoribosyltransferase" evidence="2">
    <location>
        <begin position="143"/>
        <end position="225"/>
    </location>
</feature>
<dbReference type="FunCoup" id="F2LU77">
    <property type="interactions" value="236"/>
</dbReference>
<dbReference type="SUPFAM" id="SSF53271">
    <property type="entry name" value="PRTase-like"/>
    <property type="match status" value="1"/>
</dbReference>
<reference evidence="4 5" key="1">
    <citation type="journal article" date="2011" name="Stand. Genomic Sci.">
        <title>Complete genome sequence of the thermophilic sulfur-reducer Hippea maritima type strain (MH(2)).</title>
        <authorList>
            <person name="Huntemann M."/>
            <person name="Lu M."/>
            <person name="Nolan M."/>
            <person name="Lapidus A."/>
            <person name="Lucas S."/>
            <person name="Hammon N."/>
            <person name="Deshpande S."/>
            <person name="Cheng J.F."/>
            <person name="Tapia R."/>
            <person name="Han C."/>
            <person name="Goodwin L."/>
            <person name="Pitluck S."/>
            <person name="Liolios K."/>
            <person name="Pagani I."/>
            <person name="Ivanova N."/>
            <person name="Ovchinikova G."/>
            <person name="Pati A."/>
            <person name="Chen A."/>
            <person name="Palaniappan K."/>
            <person name="Land M."/>
            <person name="Hauser L."/>
            <person name="Jeffries C.D."/>
            <person name="Detter J.C."/>
            <person name="Brambilla E.M."/>
            <person name="Rohde M."/>
            <person name="Spring S."/>
            <person name="Goker M."/>
            <person name="Woyke T."/>
            <person name="Bristow J."/>
            <person name="Eisen J.A."/>
            <person name="Markowitz V."/>
            <person name="Hugenholtz P."/>
            <person name="Kyrpides N.C."/>
            <person name="Klenk H.P."/>
            <person name="Mavromatis K."/>
        </authorList>
    </citation>
    <scope>NUCLEOTIDE SEQUENCE [LARGE SCALE GENOMIC DNA]</scope>
    <source>
        <strain evidence="5">ATCC 700847 / DSM 10411 / MH2</strain>
    </source>
</reference>
<dbReference type="InterPro" id="IPR000836">
    <property type="entry name" value="PRTase_dom"/>
</dbReference>
<reference evidence="5" key="2">
    <citation type="submission" date="2011-03" db="EMBL/GenBank/DDBJ databases">
        <title>The complete genome of Hippea maritima DSM 10411.</title>
        <authorList>
            <consortium name="US DOE Joint Genome Institute (JGI-PGF)"/>
            <person name="Lucas S."/>
            <person name="Copeland A."/>
            <person name="Lapidus A."/>
            <person name="Bruce D."/>
            <person name="Goodwin L."/>
            <person name="Pitluck S."/>
            <person name="Peters L."/>
            <person name="Kyrpides N."/>
            <person name="Mavromatis K."/>
            <person name="Pagani I."/>
            <person name="Ivanova N."/>
            <person name="Mikhailova N."/>
            <person name="Lu M."/>
            <person name="Detter J.C."/>
            <person name="Tapia R."/>
            <person name="Han C."/>
            <person name="Land M."/>
            <person name="Hauser L."/>
            <person name="Markowitz V."/>
            <person name="Cheng J.-F."/>
            <person name="Hugenholtz P."/>
            <person name="Woyke T."/>
            <person name="Wu D."/>
            <person name="Spring S."/>
            <person name="Schroeder M."/>
            <person name="Brambilla E."/>
            <person name="Klenk H.-P."/>
            <person name="Eisen J.A."/>
        </authorList>
    </citation>
    <scope>NUCLEOTIDE SEQUENCE [LARGE SCALE GENOMIC DNA]</scope>
    <source>
        <strain evidence="5">ATCC 700847 / DSM 10411 / MH2</strain>
    </source>
</reference>
<dbReference type="STRING" id="760142.Hipma_1585"/>
<protein>
    <submittedName>
        <fullName evidence="4">Amidophosphoribosyltransferase</fullName>
    </submittedName>
</protein>
<dbReference type="Pfam" id="PF18912">
    <property type="entry name" value="DZR_2"/>
    <property type="match status" value="1"/>
</dbReference>
<dbReference type="Pfam" id="PF00156">
    <property type="entry name" value="Pribosyltran"/>
    <property type="match status" value="1"/>
</dbReference>
<dbReference type="InterPro" id="IPR044005">
    <property type="entry name" value="DZR_2"/>
</dbReference>
<dbReference type="EMBL" id="CP002606">
    <property type="protein sequence ID" value="AEA34540.1"/>
    <property type="molecule type" value="Genomic_DNA"/>
</dbReference>
<dbReference type="Proteomes" id="UP000008139">
    <property type="component" value="Chromosome"/>
</dbReference>
<name>F2LU77_HIPMA</name>
<comment type="similarity">
    <text evidence="1">Belongs to the ComF/GntX family.</text>
</comment>
<dbReference type="InParanoid" id="F2LU77"/>
<feature type="domain" description="Double zinc ribbon" evidence="3">
    <location>
        <begin position="13"/>
        <end position="66"/>
    </location>
</feature>
<dbReference type="PANTHER" id="PTHR47505">
    <property type="entry name" value="DNA UTILIZATION PROTEIN YHGH"/>
    <property type="match status" value="1"/>
</dbReference>
<evidence type="ECO:0000256" key="1">
    <source>
        <dbReference type="ARBA" id="ARBA00008007"/>
    </source>
</evidence>
<evidence type="ECO:0000259" key="2">
    <source>
        <dbReference type="Pfam" id="PF00156"/>
    </source>
</evidence>
<dbReference type="AlphaFoldDB" id="F2LU77"/>
<dbReference type="HOGENOM" id="CLU_054549_0_0_7"/>
<evidence type="ECO:0000259" key="3">
    <source>
        <dbReference type="Pfam" id="PF18912"/>
    </source>
</evidence>
<organism evidence="4 5">
    <name type="scientific">Hippea maritima (strain ATCC 700847 / DSM 10411 / MH2)</name>
    <dbReference type="NCBI Taxonomy" id="760142"/>
    <lineage>
        <taxon>Bacteria</taxon>
        <taxon>Pseudomonadati</taxon>
        <taxon>Campylobacterota</taxon>
        <taxon>Desulfurellia</taxon>
        <taxon>Desulfurellales</taxon>
        <taxon>Hippeaceae</taxon>
        <taxon>Hippea</taxon>
    </lineage>
</organism>
<keyword evidence="5" id="KW-1185">Reference proteome</keyword>
<dbReference type="InterPro" id="IPR029057">
    <property type="entry name" value="PRTase-like"/>
</dbReference>
<proteinExistence type="inferred from homology"/>
<dbReference type="GO" id="GO:0016757">
    <property type="term" value="F:glycosyltransferase activity"/>
    <property type="evidence" value="ECO:0007669"/>
    <property type="project" value="UniProtKB-KW"/>
</dbReference>
<dbReference type="eggNOG" id="COG1040">
    <property type="taxonomic scope" value="Bacteria"/>
</dbReference>